<dbReference type="EMBL" id="BTRK01000002">
    <property type="protein sequence ID" value="GMR37785.1"/>
    <property type="molecule type" value="Genomic_DNA"/>
</dbReference>
<dbReference type="Proteomes" id="UP001328107">
    <property type="component" value="Unassembled WGS sequence"/>
</dbReference>
<reference evidence="3" key="1">
    <citation type="submission" date="2022-10" db="EMBL/GenBank/DDBJ databases">
        <title>Genome assembly of Pristionchus species.</title>
        <authorList>
            <person name="Yoshida K."/>
            <person name="Sommer R.J."/>
        </authorList>
    </citation>
    <scope>NUCLEOTIDE SEQUENCE [LARGE SCALE GENOMIC DNA]</scope>
    <source>
        <strain evidence="3">RS5460</strain>
    </source>
</reference>
<dbReference type="Pfam" id="PF08036">
    <property type="entry name" value="Antimicrobial_6"/>
    <property type="match status" value="1"/>
</dbReference>
<evidence type="ECO:0000313" key="2">
    <source>
        <dbReference type="EMBL" id="GMR37785.1"/>
    </source>
</evidence>
<evidence type="ECO:0000313" key="3">
    <source>
        <dbReference type="Proteomes" id="UP001328107"/>
    </source>
</evidence>
<dbReference type="AlphaFoldDB" id="A0AAN4ZIW5"/>
<accession>A0AAN4ZIW5</accession>
<protein>
    <submittedName>
        <fullName evidence="2">Uncharacterized protein</fullName>
    </submittedName>
</protein>
<gene>
    <name evidence="2" type="ORF">PMAYCL1PPCAC_07980</name>
</gene>
<proteinExistence type="predicted"/>
<sequence>PVEEETESTGTEGGDSTAPSDDVEEPTSENPDARGPVAVPVCNYTCQKRQTERNNCCKNEGHLRMVDGRCTNMKAFCVRK</sequence>
<name>A0AAN4ZIW5_9BILA</name>
<evidence type="ECO:0000256" key="1">
    <source>
        <dbReference type="SAM" id="MobiDB-lite"/>
    </source>
</evidence>
<keyword evidence="3" id="KW-1185">Reference proteome</keyword>
<organism evidence="2 3">
    <name type="scientific">Pristionchus mayeri</name>
    <dbReference type="NCBI Taxonomy" id="1317129"/>
    <lineage>
        <taxon>Eukaryota</taxon>
        <taxon>Metazoa</taxon>
        <taxon>Ecdysozoa</taxon>
        <taxon>Nematoda</taxon>
        <taxon>Chromadorea</taxon>
        <taxon>Rhabditida</taxon>
        <taxon>Rhabditina</taxon>
        <taxon>Diplogasteromorpha</taxon>
        <taxon>Diplogasteroidea</taxon>
        <taxon>Neodiplogasteridae</taxon>
        <taxon>Pristionchus</taxon>
    </lineage>
</organism>
<feature type="non-terminal residue" evidence="2">
    <location>
        <position position="1"/>
    </location>
</feature>
<feature type="region of interest" description="Disordered" evidence="1">
    <location>
        <begin position="1"/>
        <end position="38"/>
    </location>
</feature>
<comment type="caution">
    <text evidence="2">The sequence shown here is derived from an EMBL/GenBank/DDBJ whole genome shotgun (WGS) entry which is preliminary data.</text>
</comment>